<comment type="domain">
    <text evidence="5">The PRC barrel domain binds ribosomal protein uS19.</text>
</comment>
<evidence type="ECO:0000259" key="6">
    <source>
        <dbReference type="Pfam" id="PF01782"/>
    </source>
</evidence>
<comment type="function">
    <text evidence="5">An accessory protein needed during the final step in the assembly of 30S ribosomal subunit, possibly for assembly of the head region. Essential for efficient processing of 16S rRNA. May be needed both before and after RbfA during the maturation of 16S rRNA. It has affinity for free ribosomal 30S subunits but not for 70S ribosomes.</text>
</comment>
<evidence type="ECO:0000259" key="7">
    <source>
        <dbReference type="Pfam" id="PF24986"/>
    </source>
</evidence>
<dbReference type="InterPro" id="IPR036976">
    <property type="entry name" value="RimM_N_sf"/>
</dbReference>
<reference evidence="9" key="1">
    <citation type="submission" date="2016-10" db="EMBL/GenBank/DDBJ databases">
        <authorList>
            <person name="Varghese N."/>
            <person name="Submissions S."/>
        </authorList>
    </citation>
    <scope>NUCLEOTIDE SEQUENCE [LARGE SCALE GENOMIC DNA]</scope>
    <source>
        <strain evidence="9">DSM 23317</strain>
    </source>
</reference>
<dbReference type="PANTHER" id="PTHR33692:SF1">
    <property type="entry name" value="RIBOSOME MATURATION FACTOR RIMM"/>
    <property type="match status" value="1"/>
</dbReference>
<evidence type="ECO:0000256" key="5">
    <source>
        <dbReference type="HAMAP-Rule" id="MF_00014"/>
    </source>
</evidence>
<dbReference type="Proteomes" id="UP000199527">
    <property type="component" value="Unassembled WGS sequence"/>
</dbReference>
<feature type="domain" description="Ribosome maturation factor RimM PRC barrel" evidence="7">
    <location>
        <begin position="101"/>
        <end position="171"/>
    </location>
</feature>
<dbReference type="GO" id="GO:0006364">
    <property type="term" value="P:rRNA processing"/>
    <property type="evidence" value="ECO:0007669"/>
    <property type="project" value="UniProtKB-UniRule"/>
</dbReference>
<dbReference type="InterPro" id="IPR056792">
    <property type="entry name" value="PRC_RimM"/>
</dbReference>
<dbReference type="Gene3D" id="2.40.30.60">
    <property type="entry name" value="RimM"/>
    <property type="match status" value="1"/>
</dbReference>
<accession>A0A1G8Q3U5</accession>
<proteinExistence type="inferred from homology"/>
<dbReference type="EMBL" id="FNEM01000004">
    <property type="protein sequence ID" value="SDI99412.1"/>
    <property type="molecule type" value="Genomic_DNA"/>
</dbReference>
<organism evidence="8 9">
    <name type="scientific">Ferrimonas sediminum</name>
    <dbReference type="NCBI Taxonomy" id="718193"/>
    <lineage>
        <taxon>Bacteria</taxon>
        <taxon>Pseudomonadati</taxon>
        <taxon>Pseudomonadota</taxon>
        <taxon>Gammaproteobacteria</taxon>
        <taxon>Alteromonadales</taxon>
        <taxon>Ferrimonadaceae</taxon>
        <taxon>Ferrimonas</taxon>
    </lineage>
</organism>
<keyword evidence="4 5" id="KW-0143">Chaperone</keyword>
<dbReference type="GO" id="GO:0042274">
    <property type="term" value="P:ribosomal small subunit biogenesis"/>
    <property type="evidence" value="ECO:0007669"/>
    <property type="project" value="UniProtKB-UniRule"/>
</dbReference>
<dbReference type="Gene3D" id="2.30.30.240">
    <property type="entry name" value="PRC-barrel domain"/>
    <property type="match status" value="1"/>
</dbReference>
<dbReference type="NCBIfam" id="TIGR02273">
    <property type="entry name" value="16S_RimM"/>
    <property type="match status" value="1"/>
</dbReference>
<dbReference type="SUPFAM" id="SSF50346">
    <property type="entry name" value="PRC-barrel domain"/>
    <property type="match status" value="1"/>
</dbReference>
<dbReference type="GO" id="GO:0043022">
    <property type="term" value="F:ribosome binding"/>
    <property type="evidence" value="ECO:0007669"/>
    <property type="project" value="InterPro"/>
</dbReference>
<sequence length="175" mass="20021">MSQQELMLVGRLGAPHGIRGWLKITSFTDDKEGIFEYRPWLINHGGQQQEVKVVDWRRQNNGLIVRLEGIEDRDAAALYTNNDVSIFAHQLAELPEDEFYWRDLIGCKVVNQQGYDMGTVSGILETGANDVLEIKANAKDAFGKRERMVPFVPEQFIIEVNTSEKHITVDWDPNF</sequence>
<comment type="subunit">
    <text evidence="5">Binds ribosomal protein uS19.</text>
</comment>
<dbReference type="InterPro" id="IPR009000">
    <property type="entry name" value="Transl_B-barrel_sf"/>
</dbReference>
<feature type="domain" description="RimM N-terminal" evidence="6">
    <location>
        <begin position="9"/>
        <end position="86"/>
    </location>
</feature>
<name>A0A1G8Q3U5_9GAMM</name>
<dbReference type="GO" id="GO:0005840">
    <property type="term" value="C:ribosome"/>
    <property type="evidence" value="ECO:0007669"/>
    <property type="project" value="InterPro"/>
</dbReference>
<keyword evidence="1 5" id="KW-0963">Cytoplasm</keyword>
<keyword evidence="3 5" id="KW-0698">rRNA processing</keyword>
<evidence type="ECO:0000256" key="3">
    <source>
        <dbReference type="ARBA" id="ARBA00022552"/>
    </source>
</evidence>
<dbReference type="PANTHER" id="PTHR33692">
    <property type="entry name" value="RIBOSOME MATURATION FACTOR RIMM"/>
    <property type="match status" value="1"/>
</dbReference>
<dbReference type="AlphaFoldDB" id="A0A1G8Q3U5"/>
<evidence type="ECO:0000313" key="9">
    <source>
        <dbReference type="Proteomes" id="UP000199527"/>
    </source>
</evidence>
<dbReference type="InterPro" id="IPR002676">
    <property type="entry name" value="RimM_N"/>
</dbReference>
<dbReference type="SUPFAM" id="SSF50447">
    <property type="entry name" value="Translation proteins"/>
    <property type="match status" value="1"/>
</dbReference>
<dbReference type="OrthoDB" id="9783509at2"/>
<dbReference type="InterPro" id="IPR011033">
    <property type="entry name" value="PRC_barrel-like_sf"/>
</dbReference>
<dbReference type="Pfam" id="PF01782">
    <property type="entry name" value="RimM"/>
    <property type="match status" value="1"/>
</dbReference>
<evidence type="ECO:0000313" key="8">
    <source>
        <dbReference type="EMBL" id="SDI99412.1"/>
    </source>
</evidence>
<evidence type="ECO:0000256" key="2">
    <source>
        <dbReference type="ARBA" id="ARBA00022517"/>
    </source>
</evidence>
<gene>
    <name evidence="5" type="primary">rimM</name>
    <name evidence="8" type="ORF">SAMN04488540_104178</name>
</gene>
<comment type="similarity">
    <text evidence="5">Belongs to the RimM family.</text>
</comment>
<keyword evidence="9" id="KW-1185">Reference proteome</keyword>
<dbReference type="GO" id="GO:0005737">
    <property type="term" value="C:cytoplasm"/>
    <property type="evidence" value="ECO:0007669"/>
    <property type="project" value="UniProtKB-SubCell"/>
</dbReference>
<comment type="subcellular location">
    <subcellularLocation>
        <location evidence="5">Cytoplasm</location>
    </subcellularLocation>
</comment>
<dbReference type="InterPro" id="IPR011961">
    <property type="entry name" value="RimM"/>
</dbReference>
<keyword evidence="2 5" id="KW-0690">Ribosome biogenesis</keyword>
<evidence type="ECO:0000256" key="4">
    <source>
        <dbReference type="ARBA" id="ARBA00023186"/>
    </source>
</evidence>
<protein>
    <recommendedName>
        <fullName evidence="5">Ribosome maturation factor RimM</fullName>
    </recommendedName>
</protein>
<dbReference type="Pfam" id="PF24986">
    <property type="entry name" value="PRC_RimM"/>
    <property type="match status" value="1"/>
</dbReference>
<evidence type="ECO:0000256" key="1">
    <source>
        <dbReference type="ARBA" id="ARBA00022490"/>
    </source>
</evidence>
<dbReference type="HAMAP" id="MF_00014">
    <property type="entry name" value="Ribosome_mat_RimM"/>
    <property type="match status" value="1"/>
</dbReference>